<dbReference type="OrthoDB" id="6226111at2759"/>
<feature type="compositionally biased region" description="Low complexity" evidence="4">
    <location>
        <begin position="840"/>
        <end position="849"/>
    </location>
</feature>
<dbReference type="Gene3D" id="4.10.830.40">
    <property type="match status" value="1"/>
</dbReference>
<dbReference type="RefSeq" id="XP_027440844.2">
    <property type="nucleotide sequence ID" value="XM_027585043.2"/>
</dbReference>
<evidence type="ECO:0000313" key="10">
    <source>
        <dbReference type="RefSeq" id="XP_027440846.2"/>
    </source>
</evidence>
<reference evidence="7 9" key="1">
    <citation type="submission" date="2025-04" db="UniProtKB">
        <authorList>
            <consortium name="RefSeq"/>
        </authorList>
    </citation>
    <scope>IDENTIFICATION</scope>
    <source>
        <tissue evidence="7 9">Blood</tissue>
    </source>
</reference>
<dbReference type="Pfam" id="PF22586">
    <property type="entry name" value="ANCHR-like_BBOX"/>
    <property type="match status" value="1"/>
</dbReference>
<evidence type="ECO:0000256" key="1">
    <source>
        <dbReference type="ARBA" id="ARBA00022771"/>
    </source>
</evidence>
<feature type="region of interest" description="Disordered" evidence="4">
    <location>
        <begin position="68"/>
        <end position="88"/>
    </location>
</feature>
<evidence type="ECO:0000313" key="8">
    <source>
        <dbReference type="RefSeq" id="XP_027440844.2"/>
    </source>
</evidence>
<keyword evidence="6" id="KW-1185">Reference proteome</keyword>
<feature type="compositionally biased region" description="Polar residues" evidence="4">
    <location>
        <begin position="233"/>
        <end position="246"/>
    </location>
</feature>
<dbReference type="CTD" id="79740"/>
<reference evidence="6" key="2">
    <citation type="submission" date="2025-05" db="UniProtKB">
        <authorList>
            <consortium name="RefSeq"/>
        </authorList>
    </citation>
    <scope>NUCLEOTIDE SEQUENCE [LARGE SCALE GENOMIC DNA]</scope>
    <source>
        <tissue evidence="8 11">Blood</tissue>
    </source>
</reference>
<dbReference type="PANTHER" id="PTHR28634">
    <property type="entry name" value="ZINC FINGER B-BOX DOMAIN-CONTAINING PROTEIN 1"/>
    <property type="match status" value="1"/>
</dbReference>
<protein>
    <submittedName>
        <fullName evidence="7 8">Zinc finger B-box domain-containing protein 1 isoform X1</fullName>
    </submittedName>
</protein>
<dbReference type="InterPro" id="IPR000315">
    <property type="entry name" value="Znf_B-box"/>
</dbReference>
<feature type="region of interest" description="Disordered" evidence="4">
    <location>
        <begin position="541"/>
        <end position="604"/>
    </location>
</feature>
<feature type="domain" description="B box-type" evidence="5">
    <location>
        <begin position="149"/>
        <end position="195"/>
    </location>
</feature>
<keyword evidence="2" id="KW-0862">Zinc</keyword>
<dbReference type="KEGG" id="zca:113917320"/>
<keyword evidence="1 3" id="KW-0479">Metal-binding</keyword>
<feature type="compositionally biased region" description="Basic and acidic residues" evidence="4">
    <location>
        <begin position="75"/>
        <end position="84"/>
    </location>
</feature>
<evidence type="ECO:0000259" key="5">
    <source>
        <dbReference type="PROSITE" id="PS50119"/>
    </source>
</evidence>
<dbReference type="RefSeq" id="XP_027440843.2">
    <property type="nucleotide sequence ID" value="XM_027585042.2"/>
</dbReference>
<dbReference type="Proteomes" id="UP000515165">
    <property type="component" value="Chromosome 1"/>
</dbReference>
<feature type="region of interest" description="Disordered" evidence="4">
    <location>
        <begin position="837"/>
        <end position="859"/>
    </location>
</feature>
<organism evidence="6 7">
    <name type="scientific">Zalophus californianus</name>
    <name type="common">California sealion</name>
    <dbReference type="NCBI Taxonomy" id="9704"/>
    <lineage>
        <taxon>Eukaryota</taxon>
        <taxon>Metazoa</taxon>
        <taxon>Chordata</taxon>
        <taxon>Craniata</taxon>
        <taxon>Vertebrata</taxon>
        <taxon>Euteleostomi</taxon>
        <taxon>Mammalia</taxon>
        <taxon>Eutheria</taxon>
        <taxon>Laurasiatheria</taxon>
        <taxon>Carnivora</taxon>
        <taxon>Caniformia</taxon>
        <taxon>Pinnipedia</taxon>
        <taxon>Otariidae</taxon>
        <taxon>Zalophus</taxon>
    </lineage>
</organism>
<feature type="region of interest" description="Disordered" evidence="4">
    <location>
        <begin position="688"/>
        <end position="711"/>
    </location>
</feature>
<dbReference type="RefSeq" id="XP_027440847.2">
    <property type="nucleotide sequence ID" value="XM_027585046.2"/>
</dbReference>
<evidence type="ECO:0000313" key="7">
    <source>
        <dbReference type="RefSeq" id="XP_027440843.2"/>
    </source>
</evidence>
<dbReference type="GeneID" id="113917320"/>
<evidence type="ECO:0000313" key="6">
    <source>
        <dbReference type="Proteomes" id="UP000515165"/>
    </source>
</evidence>
<dbReference type="PROSITE" id="PS50119">
    <property type="entry name" value="ZF_BBOX"/>
    <property type="match status" value="1"/>
</dbReference>
<evidence type="ECO:0000256" key="2">
    <source>
        <dbReference type="ARBA" id="ARBA00022833"/>
    </source>
</evidence>
<dbReference type="PANTHER" id="PTHR28634:SF1">
    <property type="entry name" value="ZINC FINGER B-BOX DOMAIN-CONTAINING PROTEIN 1"/>
    <property type="match status" value="1"/>
</dbReference>
<dbReference type="CDD" id="cd19818">
    <property type="entry name" value="Bbox1_ZBBX"/>
    <property type="match status" value="1"/>
</dbReference>
<dbReference type="GO" id="GO:0008270">
    <property type="term" value="F:zinc ion binding"/>
    <property type="evidence" value="ECO:0007669"/>
    <property type="project" value="UniProtKB-KW"/>
</dbReference>
<dbReference type="RefSeq" id="XP_027440846.2">
    <property type="nucleotide sequence ID" value="XM_027585045.2"/>
</dbReference>
<dbReference type="SMART" id="SM00336">
    <property type="entry name" value="BBOX"/>
    <property type="match status" value="1"/>
</dbReference>
<feature type="region of interest" description="Disordered" evidence="4">
    <location>
        <begin position="216"/>
        <end position="246"/>
    </location>
</feature>
<evidence type="ECO:0000313" key="11">
    <source>
        <dbReference type="RefSeq" id="XP_027440847.2"/>
    </source>
</evidence>
<dbReference type="RefSeq" id="XP_027440845.2">
    <property type="nucleotide sequence ID" value="XM_027585044.2"/>
</dbReference>
<name>A0A6J2CFL0_ZALCA</name>
<evidence type="ECO:0000256" key="3">
    <source>
        <dbReference type="PROSITE-ProRule" id="PRU00024"/>
    </source>
</evidence>
<dbReference type="AlphaFoldDB" id="A0A6J2CFL0"/>
<evidence type="ECO:0000256" key="4">
    <source>
        <dbReference type="SAM" id="MobiDB-lite"/>
    </source>
</evidence>
<gene>
    <name evidence="7 8 9 10 11" type="primary">ZBBX</name>
</gene>
<proteinExistence type="predicted"/>
<dbReference type="InterPro" id="IPR037688">
    <property type="entry name" value="ZBBX"/>
</dbReference>
<feature type="compositionally biased region" description="Basic and acidic residues" evidence="4">
    <location>
        <begin position="583"/>
        <end position="604"/>
    </location>
</feature>
<keyword evidence="1 3" id="KW-0863">Zinc-finger</keyword>
<accession>A0A6J2CFL0</accession>
<evidence type="ECO:0000313" key="9">
    <source>
        <dbReference type="RefSeq" id="XP_027440845.2"/>
    </source>
</evidence>
<sequence length="870" mass="99004">MNTKDFVVLPWGKPGNSVKLKYNLIPFLYHSGVFRNIKSFLSKNAQELRMEKVQLELENQQMEKTLQEFQSARSKGKEERESSRYHWKSGQVGKLGNQSLMMSQNKGNIIKLSAGKVKLKLLKEQLQEPVKPPLNYKMANPSESEKSKIKGKVCGQCENKAAVLVCLECGEDYCLGCFAKIHQKGALKLHRTTLLQAKSQILSNVLDVAHRFIKEVNPDEPSGDNHSTKEISKSQNKPKSLLIQGSNPGMRKLVTKISFYKLAKVEVPTTKRAECSNPKDRLFCEGSFDEEASAQSFQEALNQWRTGHQDDNEKQNLHAAKADSLEECEVQTNLKIWREPLNIEFKEDSLSYMEKLWLKKHRRTPQEQLRNMLPDTFIPQCKTASEAQCFQIESDEDSDVEETEAQHPELFLPVEELNIERPEPSLKIVELDDTYEEEFEEPGDIVPYKVELADADSQRSYTFHDYQNTFLYETDIHQHHVFTKGKTDLSHLHLNTSSSYCKNNSKAGTSNAEFDIIVDPDVYSPAIEKLGESSFSERNFKEKKIDMESNQKSGDSCVSLESKDSLPSIDLKKPSIKEQLSQDTKESLEFNNRHERPNFEDSKTTESPLLLQEIALRSKPITEQYQGLERFFVFDKNERLNFLSSHSLECSYSSTRITIAGDREWIPDRSISAYPDNAVALGVLQSAQNPSTSRTQQKMGQISQRPSTANLPLSNSVKKSSSCLVSSHPRSRSAAARPLSRAASEISEIEYIDITDHTEPFLDGTADQQTLESLEKELNVLRNFADPSEKLYSLTSEELPAFNNHSLNISQTTLDFRKTSSARRLCAVEEWSSSERDTKTQSLLTLSESSTDEEEEDFLEKQHVIMLPWS</sequence>
<dbReference type="FunFam" id="4.10.830.40:FF:000010">
    <property type="match status" value="1"/>
</dbReference>